<dbReference type="Proteomes" id="UP001548832">
    <property type="component" value="Unassembled WGS sequence"/>
</dbReference>
<dbReference type="EMBL" id="JBEWSZ010000008">
    <property type="protein sequence ID" value="MET2832285.1"/>
    <property type="molecule type" value="Genomic_DNA"/>
</dbReference>
<dbReference type="CDD" id="cd16406">
    <property type="entry name" value="ParB_N_like"/>
    <property type="match status" value="1"/>
</dbReference>
<feature type="compositionally biased region" description="Polar residues" evidence="1">
    <location>
        <begin position="403"/>
        <end position="416"/>
    </location>
</feature>
<protein>
    <submittedName>
        <fullName evidence="3">ParB/RepB/Spo0J family partition protein</fullName>
    </submittedName>
</protein>
<dbReference type="RefSeq" id="WP_354464510.1">
    <property type="nucleotide sequence ID" value="NZ_JBEWSZ010000008.1"/>
</dbReference>
<feature type="region of interest" description="Disordered" evidence="1">
    <location>
        <begin position="658"/>
        <end position="716"/>
    </location>
</feature>
<name>A0ABV2DQC4_9HYPH</name>
<feature type="region of interest" description="Disordered" evidence="1">
    <location>
        <begin position="371"/>
        <end position="424"/>
    </location>
</feature>
<proteinExistence type="predicted"/>
<dbReference type="PANTHER" id="PTHR33375">
    <property type="entry name" value="CHROMOSOME-PARTITIONING PROTEIN PARB-RELATED"/>
    <property type="match status" value="1"/>
</dbReference>
<feature type="compositionally biased region" description="Acidic residues" evidence="1">
    <location>
        <begin position="669"/>
        <end position="707"/>
    </location>
</feature>
<dbReference type="Pfam" id="PF02195">
    <property type="entry name" value="ParB_N"/>
    <property type="match status" value="1"/>
</dbReference>
<dbReference type="InterPro" id="IPR050336">
    <property type="entry name" value="Chromosome_partition/occlusion"/>
</dbReference>
<comment type="caution">
    <text evidence="3">The sequence shown here is derived from an EMBL/GenBank/DDBJ whole genome shotgun (WGS) entry which is preliminary data.</text>
</comment>
<sequence length="716" mass="79230">MTNPTIAMIPLNKLSLSPLNVRKTAASEEDDNELYASIKANGIKQNLLVYKSANGYLVHAGGRRFTVLERLVTEGEYQADKEIPCIIETKKQAEETSLIENFVRAGMHPADEAEAFNALEKKGWSREEIANRFGVTLNFVDRRMKLARVSPVIIEAFRANKMTLECVQAFSITDDHGRQKEVWEEYTNSPYAPYPSNIKSALTQRTYHGNSKLALFVGVETYQAAGGTVLRDLFSDNNSVHLADGGLLEKLAGEKLQATADELAKEWKWVAVEVEVAYDAFRSFGRVYPEPVEPDPALVKEFEDLETRLGAFSNEYDEETWTDELQAEEDAASERLEEIRKIIADSATFTAEQKAIAGVVVTVDHGGDLRTEAGLVRPEDLPKKKSGEDEDEGDSAGPDIQMPASTTRTIDANNDPATDARKQQGVSMSLAEELRATRHQILQAHLAADFTTAFDVMLYSMCFRTLRNSSSRSTPVNVSITHAETWRNRDAIKDTVAARMLQATRDGLNVEWLSLASPHDFEAMCALPDADKQALFAWCSAHGVIQQLATDTGANPIIEVIGHRMAIDAAACWRPTAANYWGKTKKDHAIKVSRELIGDRWADDKAKDKKPVIAASMEQAFSEDPRAAAGLTPDTAAKTSTWLPDGMAFTGSFIERAPAPDYSSHDYNDLDTEDNEDRETDVDGADDADPEDELQEHEQVVDEDDDIPAFLKENAA</sequence>
<dbReference type="SUPFAM" id="SSF110849">
    <property type="entry name" value="ParB/Sulfiredoxin"/>
    <property type="match status" value="1"/>
</dbReference>
<dbReference type="Gene3D" id="1.10.10.2830">
    <property type="match status" value="1"/>
</dbReference>
<evidence type="ECO:0000256" key="1">
    <source>
        <dbReference type="SAM" id="MobiDB-lite"/>
    </source>
</evidence>
<dbReference type="PANTHER" id="PTHR33375:SF7">
    <property type="entry name" value="CHROMOSOME 2-PARTITIONING PROTEIN PARB-RELATED"/>
    <property type="match status" value="1"/>
</dbReference>
<reference evidence="3 4" key="1">
    <citation type="submission" date="2024-06" db="EMBL/GenBank/DDBJ databases">
        <authorList>
            <person name="Kim D.-U."/>
        </authorList>
    </citation>
    <scope>NUCLEOTIDE SEQUENCE [LARGE SCALE GENOMIC DNA]</scope>
    <source>
        <strain evidence="3 4">KACC15460</strain>
    </source>
</reference>
<gene>
    <name evidence="3" type="ORF">ABVQ20_35625</name>
</gene>
<evidence type="ECO:0000259" key="2">
    <source>
        <dbReference type="SMART" id="SM00470"/>
    </source>
</evidence>
<feature type="domain" description="ParB-like N-terminal" evidence="2">
    <location>
        <begin position="7"/>
        <end position="102"/>
    </location>
</feature>
<keyword evidence="4" id="KW-1185">Reference proteome</keyword>
<dbReference type="SUPFAM" id="SSF109709">
    <property type="entry name" value="KorB DNA-binding domain-like"/>
    <property type="match status" value="1"/>
</dbReference>
<evidence type="ECO:0000313" key="3">
    <source>
        <dbReference type="EMBL" id="MET2832285.1"/>
    </source>
</evidence>
<accession>A0ABV2DQC4</accession>
<dbReference type="InterPro" id="IPR003115">
    <property type="entry name" value="ParB_N"/>
</dbReference>
<dbReference type="InterPro" id="IPR036086">
    <property type="entry name" value="ParB/Sulfiredoxin_sf"/>
</dbReference>
<dbReference type="SMART" id="SM00470">
    <property type="entry name" value="ParB"/>
    <property type="match status" value="1"/>
</dbReference>
<organism evidence="3 4">
    <name type="scientific">Mesorhizobium shangrilense</name>
    <dbReference type="NCBI Taxonomy" id="460060"/>
    <lineage>
        <taxon>Bacteria</taxon>
        <taxon>Pseudomonadati</taxon>
        <taxon>Pseudomonadota</taxon>
        <taxon>Alphaproteobacteria</taxon>
        <taxon>Hyphomicrobiales</taxon>
        <taxon>Phyllobacteriaceae</taxon>
        <taxon>Mesorhizobium</taxon>
    </lineage>
</organism>
<feature type="compositionally biased region" description="Basic and acidic residues" evidence="1">
    <location>
        <begin position="371"/>
        <end position="387"/>
    </location>
</feature>
<evidence type="ECO:0000313" key="4">
    <source>
        <dbReference type="Proteomes" id="UP001548832"/>
    </source>
</evidence>
<dbReference type="Gene3D" id="3.90.1530.30">
    <property type="match status" value="1"/>
</dbReference>